<evidence type="ECO:0000256" key="2">
    <source>
        <dbReference type="ARBA" id="ARBA00022692"/>
    </source>
</evidence>
<dbReference type="EC" id="2.1.1.100" evidence="5"/>
<keyword evidence="2" id="KW-0812">Transmembrane</keyword>
<keyword evidence="5" id="KW-0256">Endoplasmic reticulum</keyword>
<evidence type="ECO:0000256" key="5">
    <source>
        <dbReference type="RuleBase" id="RU362022"/>
    </source>
</evidence>
<accession>A0A0D2BFL1</accession>
<dbReference type="GO" id="GO:0004671">
    <property type="term" value="F:protein C-terminal S-isoprenylcysteine carboxyl O-methyltransferase activity"/>
    <property type="evidence" value="ECO:0007669"/>
    <property type="project" value="UniProtKB-EC"/>
</dbReference>
<protein>
    <recommendedName>
        <fullName evidence="5">Protein-S-isoprenylcysteine O-methyltransferase</fullName>
        <ecNumber evidence="5">2.1.1.100</ecNumber>
    </recommendedName>
</protein>
<dbReference type="Pfam" id="PF04140">
    <property type="entry name" value="ICMT"/>
    <property type="match status" value="1"/>
</dbReference>
<evidence type="ECO:0000256" key="4">
    <source>
        <dbReference type="ARBA" id="ARBA00023136"/>
    </source>
</evidence>
<sequence length="239" mass="26282">MPLSKTLAQTSLAAAILASTIGTYIALSPPNPSTHATLSTGDAIRSLHLTGRHSTKIALAPLGLLSLHTSSLVYFHPRIPSLLLGHGAENGLNANLITWSAATSIPLALILCAGIPLRLVSYASLGRNFTFALMEPDRLTTTGIYGYVQHPSYTGIAILVLCNVALLCRFDGALSYWIPPTWFPVMRKLEKLFFPVGLSVLLLPLWTRVTQEEQMLKAEFGAEWEKWHSTTWRFIPWVF</sequence>
<keyword evidence="4" id="KW-0472">Membrane</keyword>
<dbReference type="GeneID" id="27338193"/>
<dbReference type="GO" id="GO:0005789">
    <property type="term" value="C:endoplasmic reticulum membrane"/>
    <property type="evidence" value="ECO:0007669"/>
    <property type="project" value="UniProtKB-SubCell"/>
</dbReference>
<dbReference type="HOGENOM" id="CLU_065200_6_1_1"/>
<keyword evidence="5" id="KW-0808">Transferase</keyword>
<dbReference type="PANTHER" id="PTHR12714">
    <property type="entry name" value="PROTEIN-S ISOPRENYLCYSTEINE O-METHYLTRANSFERASE"/>
    <property type="match status" value="1"/>
</dbReference>
<keyword evidence="3" id="KW-1133">Transmembrane helix</keyword>
<dbReference type="Proteomes" id="UP000053328">
    <property type="component" value="Unassembled WGS sequence"/>
</dbReference>
<comment type="similarity">
    <text evidence="5">Belongs to the class VI-like SAM-binding methyltransferase superfamily. Isoprenylcysteine carboxyl methyltransferase family.</text>
</comment>
<evidence type="ECO:0000313" key="6">
    <source>
        <dbReference type="EMBL" id="KIW10149.1"/>
    </source>
</evidence>
<evidence type="ECO:0000256" key="3">
    <source>
        <dbReference type="ARBA" id="ARBA00022989"/>
    </source>
</evidence>
<gene>
    <name evidence="6" type="ORF">PV08_11110</name>
</gene>
<proteinExistence type="inferred from homology"/>
<dbReference type="PANTHER" id="PTHR12714:SF9">
    <property type="entry name" value="PROTEIN-S-ISOPRENYLCYSTEINE O-METHYLTRANSFERASE"/>
    <property type="match status" value="1"/>
</dbReference>
<name>A0A0D2BFL1_9EURO</name>
<organism evidence="6 7">
    <name type="scientific">Exophiala spinifera</name>
    <dbReference type="NCBI Taxonomy" id="91928"/>
    <lineage>
        <taxon>Eukaryota</taxon>
        <taxon>Fungi</taxon>
        <taxon>Dikarya</taxon>
        <taxon>Ascomycota</taxon>
        <taxon>Pezizomycotina</taxon>
        <taxon>Eurotiomycetes</taxon>
        <taxon>Chaetothyriomycetidae</taxon>
        <taxon>Chaetothyriales</taxon>
        <taxon>Herpotrichiellaceae</taxon>
        <taxon>Exophiala</taxon>
    </lineage>
</organism>
<evidence type="ECO:0000256" key="1">
    <source>
        <dbReference type="ARBA" id="ARBA00004141"/>
    </source>
</evidence>
<dbReference type="AlphaFoldDB" id="A0A0D2BFL1"/>
<dbReference type="STRING" id="91928.A0A0D2BFL1"/>
<dbReference type="EMBL" id="KN847500">
    <property type="protein sequence ID" value="KIW10149.1"/>
    <property type="molecule type" value="Genomic_DNA"/>
</dbReference>
<comment type="subcellular location">
    <subcellularLocation>
        <location evidence="5">Endoplasmic reticulum membrane</location>
        <topology evidence="5">Multi-pass membrane protein</topology>
    </subcellularLocation>
    <subcellularLocation>
        <location evidence="1">Membrane</location>
        <topology evidence="1">Multi-pass membrane protein</topology>
    </subcellularLocation>
</comment>
<dbReference type="VEuPathDB" id="FungiDB:PV08_11110"/>
<dbReference type="RefSeq" id="XP_016230365.1">
    <property type="nucleotide sequence ID" value="XM_016385421.1"/>
</dbReference>
<dbReference type="GO" id="GO:0032259">
    <property type="term" value="P:methylation"/>
    <property type="evidence" value="ECO:0007669"/>
    <property type="project" value="UniProtKB-KW"/>
</dbReference>
<evidence type="ECO:0000313" key="7">
    <source>
        <dbReference type="Proteomes" id="UP000053328"/>
    </source>
</evidence>
<dbReference type="OrthoDB" id="422086at2759"/>
<reference evidence="6 7" key="1">
    <citation type="submission" date="2015-01" db="EMBL/GenBank/DDBJ databases">
        <title>The Genome Sequence of Exophiala spinifera CBS89968.</title>
        <authorList>
            <consortium name="The Broad Institute Genomics Platform"/>
            <person name="Cuomo C."/>
            <person name="de Hoog S."/>
            <person name="Gorbushina A."/>
            <person name="Stielow B."/>
            <person name="Teixiera M."/>
            <person name="Abouelleil A."/>
            <person name="Chapman S.B."/>
            <person name="Priest M."/>
            <person name="Young S.K."/>
            <person name="Wortman J."/>
            <person name="Nusbaum C."/>
            <person name="Birren B."/>
        </authorList>
    </citation>
    <scope>NUCLEOTIDE SEQUENCE [LARGE SCALE GENOMIC DNA]</scope>
    <source>
        <strain evidence="6 7">CBS 89968</strain>
    </source>
</reference>
<comment type="catalytic activity">
    <reaction evidence="5">
        <text>[protein]-C-terminal S-[(2E,6E)-farnesyl]-L-cysteine + S-adenosyl-L-methionine = [protein]-C-terminal S-[(2E,6E)-farnesyl]-L-cysteine methyl ester + S-adenosyl-L-homocysteine</text>
        <dbReference type="Rhea" id="RHEA:21672"/>
        <dbReference type="Rhea" id="RHEA-COMP:12125"/>
        <dbReference type="Rhea" id="RHEA-COMP:12126"/>
        <dbReference type="ChEBI" id="CHEBI:57856"/>
        <dbReference type="ChEBI" id="CHEBI:59789"/>
        <dbReference type="ChEBI" id="CHEBI:90510"/>
        <dbReference type="ChEBI" id="CHEBI:90511"/>
        <dbReference type="EC" id="2.1.1.100"/>
    </reaction>
</comment>
<dbReference type="InterPro" id="IPR007269">
    <property type="entry name" value="ICMT_MeTrfase"/>
</dbReference>
<keyword evidence="5" id="KW-0489">Methyltransferase</keyword>
<keyword evidence="7" id="KW-1185">Reference proteome</keyword>
<keyword evidence="5" id="KW-0949">S-adenosyl-L-methionine</keyword>
<dbReference type="Gene3D" id="1.20.120.1630">
    <property type="match status" value="1"/>
</dbReference>